<evidence type="ECO:0000313" key="3">
    <source>
        <dbReference type="EMBL" id="CAH2102351.1"/>
    </source>
</evidence>
<dbReference type="InterPro" id="IPR001584">
    <property type="entry name" value="Integrase_cat-core"/>
</dbReference>
<protein>
    <recommendedName>
        <fullName evidence="1">RNA-directed DNA polymerase</fullName>
        <ecNumber evidence="1">2.7.7.49</ecNumber>
    </recommendedName>
</protein>
<dbReference type="SUPFAM" id="SSF53098">
    <property type="entry name" value="Ribonuclease H-like"/>
    <property type="match status" value="1"/>
</dbReference>
<dbReference type="InterPro" id="IPR012337">
    <property type="entry name" value="RNaseH-like_sf"/>
</dbReference>
<dbReference type="Gene3D" id="1.10.340.70">
    <property type="match status" value="1"/>
</dbReference>
<dbReference type="PANTHER" id="PTHR37984">
    <property type="entry name" value="PROTEIN CBG26694"/>
    <property type="match status" value="1"/>
</dbReference>
<feature type="domain" description="Integrase catalytic" evidence="2">
    <location>
        <begin position="92"/>
        <end position="249"/>
    </location>
</feature>
<proteinExistence type="predicted"/>
<dbReference type="GO" id="GO:0003676">
    <property type="term" value="F:nucleic acid binding"/>
    <property type="evidence" value="ECO:0007669"/>
    <property type="project" value="InterPro"/>
</dbReference>
<evidence type="ECO:0000256" key="1">
    <source>
        <dbReference type="ARBA" id="ARBA00012493"/>
    </source>
</evidence>
<comment type="caution">
    <text evidence="3">The sequence shown here is derived from an EMBL/GenBank/DDBJ whole genome shotgun (WGS) entry which is preliminary data.</text>
</comment>
<dbReference type="Pfam" id="PF17921">
    <property type="entry name" value="Integrase_H2C2"/>
    <property type="match status" value="1"/>
</dbReference>
<dbReference type="GO" id="GO:0003964">
    <property type="term" value="F:RNA-directed DNA polymerase activity"/>
    <property type="evidence" value="ECO:0007669"/>
    <property type="project" value="UniProtKB-EC"/>
</dbReference>
<dbReference type="InterPro" id="IPR050951">
    <property type="entry name" value="Retrovirus_Pol_polyprotein"/>
</dbReference>
<keyword evidence="4" id="KW-1185">Reference proteome</keyword>
<dbReference type="InterPro" id="IPR036397">
    <property type="entry name" value="RNaseH_sf"/>
</dbReference>
<dbReference type="EMBL" id="CAKOGL010000025">
    <property type="protein sequence ID" value="CAH2102351.1"/>
    <property type="molecule type" value="Genomic_DNA"/>
</dbReference>
<sequence>MRSGILHRKVQRNNRTRCLPIVPRAFRWSVINHVHESLMHLGWEKTLNRVYEHYWFEHMAKYVRKFVDGCITCKVSKSHSGRVQAELHPIPKISVPWHTVHVDITGKLSGKNDSKEYVIVLIDAFTKFVLMYHTLRIDAASVIKAVKSSVFLFGAPTRIVADQGRCFASKDFKDFCESHGISLHLIATGSSRANGQVERVMSTLKGMLTSVETSDRSWQEALEDVQLALNCSVHRVTGASPLELMIGRVARPLNLLTIDDTEPEIDINKTREQAARNIEKCATYDKFRFDRNKAKIVKFDIGDLVLIQNEERNQTKLDPKYKGPFKVVELLEGDRYLLKQLSGNRTYKYAHDHLRKIPLTDVPAELDLFNVDDGNAETATSK</sequence>
<reference evidence="3" key="1">
    <citation type="submission" date="2022-03" db="EMBL/GenBank/DDBJ databases">
        <authorList>
            <person name="Tunstrom K."/>
        </authorList>
    </citation>
    <scope>NUCLEOTIDE SEQUENCE</scope>
</reference>
<dbReference type="Pfam" id="PF00665">
    <property type="entry name" value="rve"/>
    <property type="match status" value="1"/>
</dbReference>
<dbReference type="PANTHER" id="PTHR37984:SF5">
    <property type="entry name" value="PROTEIN NYNRIN-LIKE"/>
    <property type="match status" value="1"/>
</dbReference>
<dbReference type="EC" id="2.7.7.49" evidence="1"/>
<dbReference type="Proteomes" id="UP001153954">
    <property type="component" value="Unassembled WGS sequence"/>
</dbReference>
<dbReference type="Gene3D" id="3.30.420.10">
    <property type="entry name" value="Ribonuclease H-like superfamily/Ribonuclease H"/>
    <property type="match status" value="1"/>
</dbReference>
<dbReference type="PROSITE" id="PS50994">
    <property type="entry name" value="INTEGRASE"/>
    <property type="match status" value="1"/>
</dbReference>
<name>A0AAU9UWR8_EUPED</name>
<dbReference type="GO" id="GO:0015074">
    <property type="term" value="P:DNA integration"/>
    <property type="evidence" value="ECO:0007669"/>
    <property type="project" value="InterPro"/>
</dbReference>
<dbReference type="InterPro" id="IPR041588">
    <property type="entry name" value="Integrase_H2C2"/>
</dbReference>
<evidence type="ECO:0000313" key="4">
    <source>
        <dbReference type="Proteomes" id="UP001153954"/>
    </source>
</evidence>
<dbReference type="AlphaFoldDB" id="A0AAU9UWR8"/>
<evidence type="ECO:0000259" key="2">
    <source>
        <dbReference type="PROSITE" id="PS50994"/>
    </source>
</evidence>
<gene>
    <name evidence="3" type="ORF">EEDITHA_LOCUS16995</name>
</gene>
<organism evidence="3 4">
    <name type="scientific">Euphydryas editha</name>
    <name type="common">Edith's checkerspot</name>
    <dbReference type="NCBI Taxonomy" id="104508"/>
    <lineage>
        <taxon>Eukaryota</taxon>
        <taxon>Metazoa</taxon>
        <taxon>Ecdysozoa</taxon>
        <taxon>Arthropoda</taxon>
        <taxon>Hexapoda</taxon>
        <taxon>Insecta</taxon>
        <taxon>Pterygota</taxon>
        <taxon>Neoptera</taxon>
        <taxon>Endopterygota</taxon>
        <taxon>Lepidoptera</taxon>
        <taxon>Glossata</taxon>
        <taxon>Ditrysia</taxon>
        <taxon>Papilionoidea</taxon>
        <taxon>Nymphalidae</taxon>
        <taxon>Nymphalinae</taxon>
        <taxon>Euphydryas</taxon>
    </lineage>
</organism>
<dbReference type="FunFam" id="1.10.340.70:FF:000001">
    <property type="entry name" value="Retrovirus-related Pol polyprotein from transposon gypsy-like Protein"/>
    <property type="match status" value="1"/>
</dbReference>
<accession>A0AAU9UWR8</accession>